<evidence type="ECO:0000259" key="2">
    <source>
        <dbReference type="Pfam" id="PF14291"/>
    </source>
</evidence>
<dbReference type="GO" id="GO:0046983">
    <property type="term" value="F:protein dimerization activity"/>
    <property type="evidence" value="ECO:0007669"/>
    <property type="project" value="InterPro"/>
</dbReference>
<protein>
    <recommendedName>
        <fullName evidence="4">HAT C-terminal dimerisation domain-containing protein</fullName>
    </recommendedName>
</protein>
<proteinExistence type="predicted"/>
<dbReference type="PANTHER" id="PTHR11697:SF230">
    <property type="entry name" value="ZINC FINGER, MYM DOMAIN CONTAINING 1"/>
    <property type="match status" value="1"/>
</dbReference>
<organism evidence="3">
    <name type="scientific">Opuntia streptacantha</name>
    <name type="common">Prickly pear cactus</name>
    <name type="synonym">Opuntia cardona</name>
    <dbReference type="NCBI Taxonomy" id="393608"/>
    <lineage>
        <taxon>Eukaryota</taxon>
        <taxon>Viridiplantae</taxon>
        <taxon>Streptophyta</taxon>
        <taxon>Embryophyta</taxon>
        <taxon>Tracheophyta</taxon>
        <taxon>Spermatophyta</taxon>
        <taxon>Magnoliopsida</taxon>
        <taxon>eudicotyledons</taxon>
        <taxon>Gunneridae</taxon>
        <taxon>Pentapetalae</taxon>
        <taxon>Caryophyllales</taxon>
        <taxon>Cactineae</taxon>
        <taxon>Cactaceae</taxon>
        <taxon>Opuntioideae</taxon>
        <taxon>Opuntia</taxon>
    </lineage>
</organism>
<evidence type="ECO:0008006" key="4">
    <source>
        <dbReference type="Google" id="ProtNLM"/>
    </source>
</evidence>
<dbReference type="InterPro" id="IPR055298">
    <property type="entry name" value="AtLOH3-like"/>
</dbReference>
<evidence type="ECO:0000259" key="1">
    <source>
        <dbReference type="Pfam" id="PF05699"/>
    </source>
</evidence>
<reference evidence="3" key="2">
    <citation type="submission" date="2020-07" db="EMBL/GenBank/DDBJ databases">
        <authorList>
            <person name="Vera ALvarez R."/>
            <person name="Arias-Moreno D.M."/>
            <person name="Jimenez-Jacinto V."/>
            <person name="Jimenez-Bremont J.F."/>
            <person name="Swaminathan K."/>
            <person name="Moose S.P."/>
            <person name="Guerrero-Gonzalez M.L."/>
            <person name="Marino-Ramirez L."/>
            <person name="Landsman D."/>
            <person name="Rodriguez-Kessler M."/>
            <person name="Delgado-Sanchez P."/>
        </authorList>
    </citation>
    <scope>NUCLEOTIDE SEQUENCE</scope>
    <source>
        <tissue evidence="3">Cladode</tissue>
    </source>
</reference>
<name>A0A7C9AX01_OPUST</name>
<evidence type="ECO:0000313" key="3">
    <source>
        <dbReference type="EMBL" id="MBA4678174.1"/>
    </source>
</evidence>
<dbReference type="Pfam" id="PF14291">
    <property type="entry name" value="DUF4371"/>
    <property type="match status" value="1"/>
</dbReference>
<dbReference type="InterPro" id="IPR008906">
    <property type="entry name" value="HATC_C_dom"/>
</dbReference>
<dbReference type="SUPFAM" id="SSF53098">
    <property type="entry name" value="Ribonuclease H-like"/>
    <property type="match status" value="1"/>
</dbReference>
<dbReference type="Pfam" id="PF05699">
    <property type="entry name" value="Dimer_Tnp_hAT"/>
    <property type="match status" value="1"/>
</dbReference>
<reference evidence="3" key="1">
    <citation type="journal article" date="2013" name="J. Plant Res.">
        <title>Effect of fungi and light on seed germination of three Opuntia species from semiarid lands of central Mexico.</title>
        <authorList>
            <person name="Delgado-Sanchez P."/>
            <person name="Jimenez-Bremont J.F."/>
            <person name="Guerrero-Gonzalez Mde L."/>
            <person name="Flores J."/>
        </authorList>
    </citation>
    <scope>NUCLEOTIDE SEQUENCE</scope>
    <source>
        <tissue evidence="3">Cladode</tissue>
    </source>
</reference>
<dbReference type="PANTHER" id="PTHR11697">
    <property type="entry name" value="GENERAL TRANSCRIPTION FACTOR 2-RELATED ZINC FINGER PROTEIN"/>
    <property type="match status" value="1"/>
</dbReference>
<feature type="domain" description="DUF4371" evidence="2">
    <location>
        <begin position="66"/>
        <end position="272"/>
    </location>
</feature>
<dbReference type="EMBL" id="GISG01278542">
    <property type="protein sequence ID" value="MBA4678174.1"/>
    <property type="molecule type" value="Transcribed_RNA"/>
</dbReference>
<accession>A0A7C9AX01</accession>
<dbReference type="InterPro" id="IPR025398">
    <property type="entry name" value="DUF4371"/>
</dbReference>
<feature type="domain" description="HAT C-terminal dimerisation" evidence="1">
    <location>
        <begin position="618"/>
        <end position="674"/>
    </location>
</feature>
<dbReference type="AlphaFoldDB" id="A0A7C9AX01"/>
<dbReference type="InterPro" id="IPR012337">
    <property type="entry name" value="RNaseH-like_sf"/>
</dbReference>
<sequence>MSQYHLDERDEVRRAYLQKGPFQPRNHTFPQTSMYGNMRRFNDAWFGEYNNWLEYSIKEDLMMQKQCVKRCEDLMMQKQSIQTALDKQSEQAKADYRTRLTASVDVARLLLVEGLPFWGHDESEHSKRKGIFRSILKFHGEKNESVGSVILKNAPGNCIMYSLDIQKDIANACSRETVDAILEEIGDGYFSVLADESRDVSCKQQMAIVLRFVDKMGFVMERLVSLVHVTSTTALSLKEEIYSVLAKLSLSPSRIRGQGYDGASNMRGHINGLRSLILQENPSAHYVHCFAHQLQLTLVAVANGHPHIKGFLELVNLTLNVIGGSYKRRDEYRIRQSEKVEEALRMGELLTGKGLNQELGLQRSSNTRWGSHFKTFVNLVVMFAPIVDVLDALATDTESDDNVRGQAILDGIQTYDFVFLLHLMKLVLGITNPLSQALQRRDQDIVNALSLLNTSKKQLQRTRDHGWDPLIDDIKSFCLKHDIEIPNMDDFAPLRARGKSKQRVSSVTNEHYYRVDVFYSILDMQMQELNSRFTEESTDLLLGLACLSPDDSFSSFDKDKILRMARLYPHDFDELAIEDLGFELDIYIDNLRDDERFSNLNGLGELSTRMIKTKKYLSFPHVHLLLKLALILPVSTATVERVFSSMKYIKNNLRNRISDEFLNDTVITYFEDDLFESVSNDDILHRFQNMKSRRGQLD</sequence>